<dbReference type="GO" id="GO:0032259">
    <property type="term" value="P:methylation"/>
    <property type="evidence" value="ECO:0007669"/>
    <property type="project" value="UniProtKB-KW"/>
</dbReference>
<dbReference type="PANTHER" id="PTHR34203">
    <property type="entry name" value="METHYLTRANSFERASE, FKBM FAMILY PROTEIN"/>
    <property type="match status" value="1"/>
</dbReference>
<dbReference type="RefSeq" id="WP_264501130.1">
    <property type="nucleotide sequence ID" value="NZ_JAPDDS010000005.1"/>
</dbReference>
<name>A0ABT3FNL8_9BACT</name>
<organism evidence="2 3">
    <name type="scientific">Luteolibacter flavescens</name>
    <dbReference type="NCBI Taxonomy" id="1859460"/>
    <lineage>
        <taxon>Bacteria</taxon>
        <taxon>Pseudomonadati</taxon>
        <taxon>Verrucomicrobiota</taxon>
        <taxon>Verrucomicrobiia</taxon>
        <taxon>Verrucomicrobiales</taxon>
        <taxon>Verrucomicrobiaceae</taxon>
        <taxon>Luteolibacter</taxon>
    </lineage>
</organism>
<feature type="domain" description="Methyltransferase FkbM" evidence="1">
    <location>
        <begin position="104"/>
        <end position="243"/>
    </location>
</feature>
<dbReference type="InterPro" id="IPR029063">
    <property type="entry name" value="SAM-dependent_MTases_sf"/>
</dbReference>
<protein>
    <submittedName>
        <fullName evidence="2">FkbM family methyltransferase</fullName>
    </submittedName>
</protein>
<evidence type="ECO:0000313" key="2">
    <source>
        <dbReference type="EMBL" id="MCW1885173.1"/>
    </source>
</evidence>
<accession>A0ABT3FNL8</accession>
<dbReference type="Proteomes" id="UP001207930">
    <property type="component" value="Unassembled WGS sequence"/>
</dbReference>
<sequence>MASITNAIRRYRNLLKSSFQLGASPGDSLKIFYWGAVKPSLCARNLGKHDPAEIIKLRVLSGGNASDIFIRDNGLDIYTVLEILPGGELNPKLHHDFEPQTIYDLGANIGISTLYLLNHFPQAQVVAFEPEPGNYAIASRNLEGQPRATLLERAVSNTRGVMNFTCGTDIRGGKLADEGASGEQVRQVQVSSIDEMVHEEGRPCPCYLKIDVEGAELSVLEGMSRSMGDIRVIFIETHSPELHESCRDHLVRSGLKIVEDKWMTKFGALWAVRA</sequence>
<reference evidence="2 3" key="1">
    <citation type="submission" date="2022-10" db="EMBL/GenBank/DDBJ databases">
        <title>Luteolibacter flavescens strain MCCC 1K03193, whole genome shotgun sequencing project.</title>
        <authorList>
            <person name="Zhao G."/>
            <person name="Shen L."/>
        </authorList>
    </citation>
    <scope>NUCLEOTIDE SEQUENCE [LARGE SCALE GENOMIC DNA]</scope>
    <source>
        <strain evidence="2 3">MCCC 1K03193</strain>
    </source>
</reference>
<dbReference type="NCBIfam" id="TIGR01444">
    <property type="entry name" value="fkbM_fam"/>
    <property type="match status" value="1"/>
</dbReference>
<dbReference type="PANTHER" id="PTHR34203:SF15">
    <property type="entry name" value="SLL1173 PROTEIN"/>
    <property type="match status" value="1"/>
</dbReference>
<keyword evidence="2" id="KW-0489">Methyltransferase</keyword>
<comment type="caution">
    <text evidence="2">The sequence shown here is derived from an EMBL/GenBank/DDBJ whole genome shotgun (WGS) entry which is preliminary data.</text>
</comment>
<dbReference type="SUPFAM" id="SSF53335">
    <property type="entry name" value="S-adenosyl-L-methionine-dependent methyltransferases"/>
    <property type="match status" value="1"/>
</dbReference>
<dbReference type="InterPro" id="IPR006342">
    <property type="entry name" value="FkbM_mtfrase"/>
</dbReference>
<keyword evidence="3" id="KW-1185">Reference proteome</keyword>
<dbReference type="Gene3D" id="3.40.50.150">
    <property type="entry name" value="Vaccinia Virus protein VP39"/>
    <property type="match status" value="1"/>
</dbReference>
<evidence type="ECO:0000259" key="1">
    <source>
        <dbReference type="Pfam" id="PF05050"/>
    </source>
</evidence>
<gene>
    <name evidence="2" type="ORF">OKA04_10580</name>
</gene>
<dbReference type="Pfam" id="PF05050">
    <property type="entry name" value="Methyltransf_21"/>
    <property type="match status" value="1"/>
</dbReference>
<keyword evidence="2" id="KW-0808">Transferase</keyword>
<dbReference type="GO" id="GO:0008168">
    <property type="term" value="F:methyltransferase activity"/>
    <property type="evidence" value="ECO:0007669"/>
    <property type="project" value="UniProtKB-KW"/>
</dbReference>
<dbReference type="EMBL" id="JAPDDS010000005">
    <property type="protein sequence ID" value="MCW1885173.1"/>
    <property type="molecule type" value="Genomic_DNA"/>
</dbReference>
<evidence type="ECO:0000313" key="3">
    <source>
        <dbReference type="Proteomes" id="UP001207930"/>
    </source>
</evidence>
<proteinExistence type="predicted"/>
<dbReference type="InterPro" id="IPR052514">
    <property type="entry name" value="SAM-dependent_MTase"/>
</dbReference>